<comment type="similarity">
    <text evidence="1 4">Belongs to the glycosyl hydrolase 31 family.</text>
</comment>
<evidence type="ECO:0000256" key="4">
    <source>
        <dbReference type="RuleBase" id="RU361185"/>
    </source>
</evidence>
<dbReference type="GO" id="GO:0005975">
    <property type="term" value="P:carbohydrate metabolic process"/>
    <property type="evidence" value="ECO:0007669"/>
    <property type="project" value="InterPro"/>
</dbReference>
<dbReference type="Pfam" id="PF01055">
    <property type="entry name" value="Glyco_hydro_31_2nd"/>
    <property type="match status" value="1"/>
</dbReference>
<dbReference type="SUPFAM" id="SSF51011">
    <property type="entry name" value="Glycosyl hydrolase domain"/>
    <property type="match status" value="1"/>
</dbReference>
<reference evidence="8" key="1">
    <citation type="submission" date="2020-06" db="EMBL/GenBank/DDBJ databases">
        <title>WGS assembly of Ceratodon purpureus strain R40.</title>
        <authorList>
            <person name="Carey S.B."/>
            <person name="Jenkins J."/>
            <person name="Shu S."/>
            <person name="Lovell J.T."/>
            <person name="Sreedasyam A."/>
            <person name="Maumus F."/>
            <person name="Tiley G.P."/>
            <person name="Fernandez-Pozo N."/>
            <person name="Barry K."/>
            <person name="Chen C."/>
            <person name="Wang M."/>
            <person name="Lipzen A."/>
            <person name="Daum C."/>
            <person name="Saski C.A."/>
            <person name="Payton A.C."/>
            <person name="Mcbreen J.C."/>
            <person name="Conrad R.E."/>
            <person name="Kollar L.M."/>
            <person name="Olsson S."/>
            <person name="Huttunen S."/>
            <person name="Landis J.B."/>
            <person name="Wickett N.J."/>
            <person name="Johnson M.G."/>
            <person name="Rensing S.A."/>
            <person name="Grimwood J."/>
            <person name="Schmutz J."/>
            <person name="Mcdaniel S.F."/>
        </authorList>
    </citation>
    <scope>NUCLEOTIDE SEQUENCE</scope>
    <source>
        <strain evidence="8">R40</strain>
    </source>
</reference>
<dbReference type="InterPro" id="IPR033403">
    <property type="entry name" value="DUF5110"/>
</dbReference>
<dbReference type="PANTHER" id="PTHR22762:SF120">
    <property type="entry name" value="HETEROGLYCAN GLUCOSIDASE 1"/>
    <property type="match status" value="1"/>
</dbReference>
<evidence type="ECO:0000256" key="3">
    <source>
        <dbReference type="ARBA" id="ARBA00023295"/>
    </source>
</evidence>
<dbReference type="Proteomes" id="UP000822688">
    <property type="component" value="Chromosome 5"/>
</dbReference>
<evidence type="ECO:0000256" key="2">
    <source>
        <dbReference type="ARBA" id="ARBA00022801"/>
    </source>
</evidence>
<dbReference type="InterPro" id="IPR013780">
    <property type="entry name" value="Glyco_hydro_b"/>
</dbReference>
<dbReference type="Gene3D" id="3.20.20.80">
    <property type="entry name" value="Glycosidases"/>
    <property type="match status" value="2"/>
</dbReference>
<evidence type="ECO:0000259" key="5">
    <source>
        <dbReference type="Pfam" id="PF01055"/>
    </source>
</evidence>
<gene>
    <name evidence="8" type="ORF">KC19_5G179900</name>
</gene>
<name>A0A8T0I4B2_CERPU</name>
<dbReference type="InterPro" id="IPR000322">
    <property type="entry name" value="Glyco_hydro_31_TIM"/>
</dbReference>
<proteinExistence type="inferred from homology"/>
<dbReference type="InterPro" id="IPR030458">
    <property type="entry name" value="Glyco_hydro_31_AS"/>
</dbReference>
<organism evidence="8 9">
    <name type="scientific">Ceratodon purpureus</name>
    <name type="common">Fire moss</name>
    <name type="synonym">Dicranum purpureum</name>
    <dbReference type="NCBI Taxonomy" id="3225"/>
    <lineage>
        <taxon>Eukaryota</taxon>
        <taxon>Viridiplantae</taxon>
        <taxon>Streptophyta</taxon>
        <taxon>Embryophyta</taxon>
        <taxon>Bryophyta</taxon>
        <taxon>Bryophytina</taxon>
        <taxon>Bryopsida</taxon>
        <taxon>Dicranidae</taxon>
        <taxon>Pseudoditrichales</taxon>
        <taxon>Ditrichaceae</taxon>
        <taxon>Ceratodon</taxon>
    </lineage>
</organism>
<evidence type="ECO:0000313" key="8">
    <source>
        <dbReference type="EMBL" id="KAG0577765.1"/>
    </source>
</evidence>
<dbReference type="Pfam" id="PF21365">
    <property type="entry name" value="Glyco_hydro_31_3rd"/>
    <property type="match status" value="1"/>
</dbReference>
<protein>
    <recommendedName>
        <fullName evidence="10">Alpha-glucosidase</fullName>
    </recommendedName>
</protein>
<accession>A0A8T0I4B2</accession>
<dbReference type="EMBL" id="CM026425">
    <property type="protein sequence ID" value="KAG0577765.1"/>
    <property type="molecule type" value="Genomic_DNA"/>
</dbReference>
<dbReference type="PANTHER" id="PTHR22762">
    <property type="entry name" value="ALPHA-GLUCOSIDASE"/>
    <property type="match status" value="1"/>
</dbReference>
<keyword evidence="9" id="KW-1185">Reference proteome</keyword>
<evidence type="ECO:0008006" key="10">
    <source>
        <dbReference type="Google" id="ProtNLM"/>
    </source>
</evidence>
<dbReference type="PROSITE" id="PS00129">
    <property type="entry name" value="GLYCOSYL_HYDROL_F31_1"/>
    <property type="match status" value="1"/>
</dbReference>
<dbReference type="InterPro" id="IPR048395">
    <property type="entry name" value="Glyco_hydro_31_C"/>
</dbReference>
<dbReference type="Gene3D" id="2.60.40.1180">
    <property type="entry name" value="Golgi alpha-mannosidase II"/>
    <property type="match status" value="1"/>
</dbReference>
<evidence type="ECO:0000313" key="9">
    <source>
        <dbReference type="Proteomes" id="UP000822688"/>
    </source>
</evidence>
<dbReference type="AlphaFoldDB" id="A0A8T0I4B2"/>
<sequence>MFHDLLLDVSVTFGCHQKDLIKLSFEFFTGTIELPPKWALGYHQCRWSYETAEKVSKIAQTFREKKMPCDVIWMDIDYMQAFKCFTFDKDAFPDAKALSNQLHSIGFKGIWMLDPGIKVEDNYEVYESGNEADVWVQSQSGKPYIGECWPGPVVFPDFTNKKVRKWWSKLVKKFVVANGVDGIWNDMNEPAVFKTVSKTMPETNIHRGDEEIGGVQLHTYYHNGLSGQPFSGPDIGGFAGEATPKMFARWMGIGSMLPFSRGHSEKETIDQEPWAFGSQVEELCRFALSRRYRLLPHFYTLFYQAHKRGVPVMTPLFFADPSDPSLRTRDDGFLLGSILVSACHTPKHPKNSLEAFLPKGIWQRFHFEDDSPELPLLFLKGGGIVPTGPVLQHTGEAKPTDTVTLLIALDDKGKAEGVLYEDDGDGFGYKHDKYLLTYYEAQQLPRPSKNDAAEVVIKVARFEGQWPRPNRKLHIRLLLGNTAQVEGECKDGEQLKIKLPTPAQIDELVAKKHKFEIAERERTQTFLDEVLKERSSMKGVGGVLCPIDLQAGNVTLKVVPWIGGRIVSMIHMPSGNEWLEGRFESGCYEEYSGHEFRSAGCTEEYQVVKHLLDSMDGQEFLGLEGDIGGGLIMSRDILIAKDSPDKVKITSRIEARSVGAGSGGTSRLVRLRVHPLMKLVHPLASVIKYTSIDGAEYVHHANMEFGEISIEGTDRPKGEWRLEDTETGIALINRFDVNQVTMCLISWGPGSVTLELWSEERPVSTATPIVISHEVMAVARSLLLHSFLSDLKSC</sequence>
<keyword evidence="3 4" id="KW-0326">Glycosidase</keyword>
<dbReference type="GO" id="GO:0004553">
    <property type="term" value="F:hydrolase activity, hydrolyzing O-glycosyl compounds"/>
    <property type="evidence" value="ECO:0007669"/>
    <property type="project" value="InterPro"/>
</dbReference>
<dbReference type="InterPro" id="IPR017853">
    <property type="entry name" value="GH"/>
</dbReference>
<dbReference type="Pfam" id="PF17137">
    <property type="entry name" value="DUF5110"/>
    <property type="match status" value="1"/>
</dbReference>
<feature type="domain" description="Glycoside hydrolase family 31 TIM barrel" evidence="5">
    <location>
        <begin position="33"/>
        <end position="221"/>
    </location>
</feature>
<keyword evidence="2 4" id="KW-0378">Hydrolase</keyword>
<comment type="caution">
    <text evidence="8">The sequence shown here is derived from an EMBL/GenBank/DDBJ whole genome shotgun (WGS) entry which is preliminary data.</text>
</comment>
<feature type="domain" description="Glycosyl hydrolase family 31 C-terminal" evidence="7">
    <location>
        <begin position="309"/>
        <end position="366"/>
    </location>
</feature>
<evidence type="ECO:0000259" key="7">
    <source>
        <dbReference type="Pfam" id="PF21365"/>
    </source>
</evidence>
<evidence type="ECO:0000259" key="6">
    <source>
        <dbReference type="Pfam" id="PF17137"/>
    </source>
</evidence>
<feature type="domain" description="DUF5110" evidence="6">
    <location>
        <begin position="403"/>
        <end position="478"/>
    </location>
</feature>
<evidence type="ECO:0000256" key="1">
    <source>
        <dbReference type="ARBA" id="ARBA00007806"/>
    </source>
</evidence>
<dbReference type="SUPFAM" id="SSF51445">
    <property type="entry name" value="(Trans)glycosidases"/>
    <property type="match status" value="1"/>
</dbReference>